<evidence type="ECO:0000259" key="11">
    <source>
        <dbReference type="PROSITE" id="PS50111"/>
    </source>
</evidence>
<evidence type="ECO:0000256" key="9">
    <source>
        <dbReference type="PROSITE-ProRule" id="PRU00284"/>
    </source>
</evidence>
<organism evidence="13 14">
    <name type="scientific">Paenibacillus phyllosphaerae</name>
    <dbReference type="NCBI Taxonomy" id="274593"/>
    <lineage>
        <taxon>Bacteria</taxon>
        <taxon>Bacillati</taxon>
        <taxon>Bacillota</taxon>
        <taxon>Bacilli</taxon>
        <taxon>Bacillales</taxon>
        <taxon>Paenibacillaceae</taxon>
        <taxon>Paenibacillus</taxon>
    </lineage>
</organism>
<evidence type="ECO:0000256" key="1">
    <source>
        <dbReference type="ARBA" id="ARBA00004651"/>
    </source>
</evidence>
<dbReference type="PROSITE" id="PS50111">
    <property type="entry name" value="CHEMOTAXIS_TRANSDUC_2"/>
    <property type="match status" value="1"/>
</dbReference>
<comment type="similarity">
    <text evidence="8">Belongs to the methyl-accepting chemotaxis (MCP) protein family.</text>
</comment>
<keyword evidence="3" id="KW-0145">Chemotaxis</keyword>
<dbReference type="CDD" id="cd12914">
    <property type="entry name" value="PDC1_DGC_like"/>
    <property type="match status" value="1"/>
</dbReference>
<dbReference type="PANTHER" id="PTHR32089:SF112">
    <property type="entry name" value="LYSOZYME-LIKE PROTEIN-RELATED"/>
    <property type="match status" value="1"/>
</dbReference>
<dbReference type="PANTHER" id="PTHR32089">
    <property type="entry name" value="METHYL-ACCEPTING CHEMOTAXIS PROTEIN MCPB"/>
    <property type="match status" value="1"/>
</dbReference>
<keyword evidence="6 10" id="KW-0472">Membrane</keyword>
<dbReference type="InterPro" id="IPR033479">
    <property type="entry name" value="dCache_1"/>
</dbReference>
<evidence type="ECO:0000256" key="5">
    <source>
        <dbReference type="ARBA" id="ARBA00022989"/>
    </source>
</evidence>
<dbReference type="InterPro" id="IPR004089">
    <property type="entry name" value="MCPsignal_dom"/>
</dbReference>
<dbReference type="Proteomes" id="UP000570361">
    <property type="component" value="Unassembled WGS sequence"/>
</dbReference>
<dbReference type="GO" id="GO:0006935">
    <property type="term" value="P:chemotaxis"/>
    <property type="evidence" value="ECO:0007669"/>
    <property type="project" value="UniProtKB-KW"/>
</dbReference>
<dbReference type="AlphaFoldDB" id="A0A7W5FNV3"/>
<comment type="subcellular location">
    <subcellularLocation>
        <location evidence="1">Cell membrane</location>
        <topology evidence="1">Multi-pass membrane protein</topology>
    </subcellularLocation>
</comment>
<gene>
    <name evidence="13" type="ORF">FHS18_003784</name>
</gene>
<dbReference type="GO" id="GO:0005886">
    <property type="term" value="C:plasma membrane"/>
    <property type="evidence" value="ECO:0007669"/>
    <property type="project" value="UniProtKB-SubCell"/>
</dbReference>
<dbReference type="CDD" id="cd12912">
    <property type="entry name" value="PDC2_MCP_like"/>
    <property type="match status" value="1"/>
</dbReference>
<evidence type="ECO:0000313" key="14">
    <source>
        <dbReference type="Proteomes" id="UP000570361"/>
    </source>
</evidence>
<accession>A0A7W5FNV3</accession>
<keyword evidence="4 10" id="KW-0812">Transmembrane</keyword>
<keyword evidence="7 9" id="KW-0807">Transducer</keyword>
<feature type="transmembrane region" description="Helical" evidence="10">
    <location>
        <begin position="285"/>
        <end position="309"/>
    </location>
</feature>
<dbReference type="Pfam" id="PF00015">
    <property type="entry name" value="MCPsignal"/>
    <property type="match status" value="1"/>
</dbReference>
<dbReference type="Gene3D" id="3.30.450.20">
    <property type="entry name" value="PAS domain"/>
    <property type="match status" value="2"/>
</dbReference>
<dbReference type="SMART" id="SM00304">
    <property type="entry name" value="HAMP"/>
    <property type="match status" value="1"/>
</dbReference>
<evidence type="ECO:0000256" key="10">
    <source>
        <dbReference type="SAM" id="Phobius"/>
    </source>
</evidence>
<dbReference type="Pfam" id="PF00672">
    <property type="entry name" value="HAMP"/>
    <property type="match status" value="1"/>
</dbReference>
<feature type="domain" description="HAMP" evidence="12">
    <location>
        <begin position="305"/>
        <end position="360"/>
    </location>
</feature>
<dbReference type="Gene3D" id="6.10.340.10">
    <property type="match status" value="1"/>
</dbReference>
<dbReference type="Pfam" id="PF02743">
    <property type="entry name" value="dCache_1"/>
    <property type="match status" value="1"/>
</dbReference>
<evidence type="ECO:0000313" key="13">
    <source>
        <dbReference type="EMBL" id="MBB3111716.1"/>
    </source>
</evidence>
<protein>
    <submittedName>
        <fullName evidence="13">Methyl-accepting chemotaxis protein</fullName>
    </submittedName>
</protein>
<dbReference type="GO" id="GO:0007165">
    <property type="term" value="P:signal transduction"/>
    <property type="evidence" value="ECO:0007669"/>
    <property type="project" value="UniProtKB-KW"/>
</dbReference>
<evidence type="ECO:0000256" key="2">
    <source>
        <dbReference type="ARBA" id="ARBA00022475"/>
    </source>
</evidence>
<keyword evidence="5 10" id="KW-1133">Transmembrane helix</keyword>
<dbReference type="RefSeq" id="WP_183601579.1">
    <property type="nucleotide sequence ID" value="NZ_JACHXK010000008.1"/>
</dbReference>
<dbReference type="InterPro" id="IPR003660">
    <property type="entry name" value="HAMP_dom"/>
</dbReference>
<dbReference type="PROSITE" id="PS50885">
    <property type="entry name" value="HAMP"/>
    <property type="match status" value="1"/>
</dbReference>
<evidence type="ECO:0000256" key="7">
    <source>
        <dbReference type="ARBA" id="ARBA00023224"/>
    </source>
</evidence>
<evidence type="ECO:0000256" key="4">
    <source>
        <dbReference type="ARBA" id="ARBA00022692"/>
    </source>
</evidence>
<dbReference type="Gene3D" id="1.10.287.950">
    <property type="entry name" value="Methyl-accepting chemotaxis protein"/>
    <property type="match status" value="1"/>
</dbReference>
<dbReference type="EMBL" id="JACHXK010000008">
    <property type="protein sequence ID" value="MBB3111716.1"/>
    <property type="molecule type" value="Genomic_DNA"/>
</dbReference>
<dbReference type="CDD" id="cd06225">
    <property type="entry name" value="HAMP"/>
    <property type="match status" value="1"/>
</dbReference>
<evidence type="ECO:0000256" key="8">
    <source>
        <dbReference type="ARBA" id="ARBA00029447"/>
    </source>
</evidence>
<evidence type="ECO:0000256" key="3">
    <source>
        <dbReference type="ARBA" id="ARBA00022500"/>
    </source>
</evidence>
<feature type="domain" description="Methyl-accepting transducer" evidence="11">
    <location>
        <begin position="379"/>
        <end position="637"/>
    </location>
</feature>
<dbReference type="SMART" id="SM00283">
    <property type="entry name" value="MA"/>
    <property type="match status" value="1"/>
</dbReference>
<reference evidence="13 14" key="1">
    <citation type="submission" date="2020-08" db="EMBL/GenBank/DDBJ databases">
        <title>Genomic Encyclopedia of Type Strains, Phase III (KMG-III): the genomes of soil and plant-associated and newly described type strains.</title>
        <authorList>
            <person name="Whitman W."/>
        </authorList>
    </citation>
    <scope>NUCLEOTIDE SEQUENCE [LARGE SCALE GENOMIC DNA]</scope>
    <source>
        <strain evidence="13 14">CECT 5862</strain>
    </source>
</reference>
<sequence>MIGNLRSLRFRLTMMILVLTLVPLVSLAVIQMQQFKSHVTTNINDEEISIAKKNAEEADRWLNTKVAAIQKVLEDTPKFSGLDAIGKNTAVQPIVKTDPEVVMTIVADAEGKIPAEDGTVTDVSDREYFKIAKETKKPTVSDLLMIRSIEQLGVTIAVPYFDDQNQFQGIVIDVVSAESLKSNFEKIKVGETGYGNLLSSKGVFMHHPDPEKVNRTYQEALDSPSAIAAYDSAFSQDSGVESYTNDDGVVKIAAFATVSISGWKVMVTVPEDEVFGELSASLNRIAILIIVTVLLVALIAVFTAGLISVPIKRLSEFMNVMAEADFTHVLPTKLLKRTDEIGHLAQSVEKMSASIRLILGQVAGETKNVKTNIGQSSVSMSTLAAQVEDVSATTEQMSAGMQQTAAMAHDMNATSSEIKNAVTSIAVKAQDGSAMADEIAVRAQHLKDSAVASRDSAQEIRGAIEGESRSAMEQAKAVEQIHVLTDSILQITGQTNLLALNAAIEAARAGEAGKGFAVVAGEIRKLAENSAKTANEIQTVASVVMNSVQALTKSSEKALAFIDGTVIRDYNAMVANGEQYYADAGSVQSLVTDFSATAEELLASIQNVAQSIEEVTISNNENASGTQNIAEKTSDMRIQSEQLAELMLKTEETAAQLLAAVSKFKI</sequence>
<proteinExistence type="inferred from homology"/>
<name>A0A7W5FNV3_9BACL</name>
<keyword evidence="14" id="KW-1185">Reference proteome</keyword>
<comment type="caution">
    <text evidence="13">The sequence shown here is derived from an EMBL/GenBank/DDBJ whole genome shotgun (WGS) entry which is preliminary data.</text>
</comment>
<evidence type="ECO:0000259" key="12">
    <source>
        <dbReference type="PROSITE" id="PS50885"/>
    </source>
</evidence>
<dbReference type="SUPFAM" id="SSF58104">
    <property type="entry name" value="Methyl-accepting chemotaxis protein (MCP) signaling domain"/>
    <property type="match status" value="1"/>
</dbReference>
<keyword evidence="2" id="KW-1003">Cell membrane</keyword>
<evidence type="ECO:0000256" key="6">
    <source>
        <dbReference type="ARBA" id="ARBA00023136"/>
    </source>
</evidence>